<dbReference type="CDD" id="cd08977">
    <property type="entry name" value="SusD"/>
    <property type="match status" value="1"/>
</dbReference>
<feature type="domain" description="SusD-like N-terminal" evidence="8">
    <location>
        <begin position="39"/>
        <end position="199"/>
    </location>
</feature>
<comment type="similarity">
    <text evidence="2">Belongs to the SusD family.</text>
</comment>
<dbReference type="GO" id="GO:0009279">
    <property type="term" value="C:cell outer membrane"/>
    <property type="evidence" value="ECO:0007669"/>
    <property type="project" value="UniProtKB-SubCell"/>
</dbReference>
<protein>
    <submittedName>
        <fullName evidence="9">Outer membrane protein</fullName>
    </submittedName>
</protein>
<evidence type="ECO:0000256" key="5">
    <source>
        <dbReference type="ARBA" id="ARBA00023237"/>
    </source>
</evidence>
<evidence type="ECO:0000313" key="10">
    <source>
        <dbReference type="Proteomes" id="UP001193389"/>
    </source>
</evidence>
<gene>
    <name evidence="9" type="ORF">AQPE_4362</name>
</gene>
<dbReference type="EMBL" id="AP018694">
    <property type="protein sequence ID" value="BBE20171.1"/>
    <property type="molecule type" value="Genomic_DNA"/>
</dbReference>
<dbReference type="InterPro" id="IPR011990">
    <property type="entry name" value="TPR-like_helical_dom_sf"/>
</dbReference>
<keyword evidence="4" id="KW-0472">Membrane</keyword>
<dbReference type="InterPro" id="IPR033985">
    <property type="entry name" value="SusD-like_N"/>
</dbReference>
<feature type="domain" description="RagB/SusD" evidence="7">
    <location>
        <begin position="376"/>
        <end position="514"/>
    </location>
</feature>
<dbReference type="Pfam" id="PF14322">
    <property type="entry name" value="SusD-like_3"/>
    <property type="match status" value="1"/>
</dbReference>
<evidence type="ECO:0000256" key="4">
    <source>
        <dbReference type="ARBA" id="ARBA00023136"/>
    </source>
</evidence>
<evidence type="ECO:0000259" key="8">
    <source>
        <dbReference type="Pfam" id="PF14322"/>
    </source>
</evidence>
<feature type="signal peptide" evidence="6">
    <location>
        <begin position="1"/>
        <end position="22"/>
    </location>
</feature>
<accession>A0A5K7SF04</accession>
<dbReference type="Proteomes" id="UP001193389">
    <property type="component" value="Chromosome"/>
</dbReference>
<dbReference type="InterPro" id="IPR012944">
    <property type="entry name" value="SusD_RagB_dom"/>
</dbReference>
<evidence type="ECO:0000256" key="3">
    <source>
        <dbReference type="ARBA" id="ARBA00022729"/>
    </source>
</evidence>
<keyword evidence="10" id="KW-1185">Reference proteome</keyword>
<dbReference type="Gene3D" id="1.25.40.390">
    <property type="match status" value="1"/>
</dbReference>
<dbReference type="Pfam" id="PF07980">
    <property type="entry name" value="SusD_RagB"/>
    <property type="match status" value="1"/>
</dbReference>
<keyword evidence="5" id="KW-0998">Cell outer membrane</keyword>
<keyword evidence="3 6" id="KW-0732">Signal</keyword>
<reference evidence="9" key="1">
    <citation type="journal article" date="2020" name="Int. J. Syst. Evol. Microbiol.">
        <title>Aquipluma nitroreducens gen. nov. sp. nov., a novel facultatively anaerobic bacterium isolated from a freshwater lake.</title>
        <authorList>
            <person name="Watanabe M."/>
            <person name="Kojima H."/>
            <person name="Fukui M."/>
        </authorList>
    </citation>
    <scope>NUCLEOTIDE SEQUENCE</scope>
    <source>
        <strain evidence="9">MeG22</strain>
    </source>
</reference>
<evidence type="ECO:0000259" key="7">
    <source>
        <dbReference type="Pfam" id="PF07980"/>
    </source>
</evidence>
<dbReference type="KEGG" id="anf:AQPE_4362"/>
<sequence>MKNIKYLILAVIIALTATSCQKTLDLAPEDYFGDGNFWQNESQVTNFMVGIHKQLRDNQFMFVRLGEMRSGIYSNVDRQSTSLNELPIIEQRIDENSAGITSWAGFYGPILQLNLFIQKTEAITFLAADKKNYLLGQAYGLRAFYYFHLLRTYGGVPLRLEPEVLNGNTDPVLLRKARATEEETLAAIKSDVNKSVTAFGTLASPAGKSQWSPKATLMLKGEVYLWSAKVYGTTADLAEAKSALNAVTGSTLQTSFANTFAYNQKDNSEIILNLRYLVGEAEMGNVASYTYSTFNFDNLHYKDSLAMGPLLVDPLVIAATNSMQIIQRYGYTFELFKAYNVKDKRRDVTFYDFYKVTKTPYKIDVRNTALVKFLGTISANKRYFTSDWPIYREADRVLMLAEIVNAEGSDPSSYIKQIRDRAFAPDADPTPFVNSTKDKNELAIYSERVKEFVHEGKSWYDLRRMKYGSDPLVFKSTSHNYGVLDKATKSYMILWPIEKAIWTSDPLVNQTPGYPTSKPAK</sequence>
<dbReference type="AlphaFoldDB" id="A0A5K7SF04"/>
<dbReference type="RefSeq" id="WP_318348346.1">
    <property type="nucleotide sequence ID" value="NZ_AP018694.1"/>
</dbReference>
<dbReference type="SUPFAM" id="SSF48452">
    <property type="entry name" value="TPR-like"/>
    <property type="match status" value="1"/>
</dbReference>
<evidence type="ECO:0000256" key="2">
    <source>
        <dbReference type="ARBA" id="ARBA00006275"/>
    </source>
</evidence>
<evidence type="ECO:0000256" key="1">
    <source>
        <dbReference type="ARBA" id="ARBA00004442"/>
    </source>
</evidence>
<comment type="subcellular location">
    <subcellularLocation>
        <location evidence="1">Cell outer membrane</location>
    </subcellularLocation>
</comment>
<name>A0A5K7SF04_9BACT</name>
<evidence type="ECO:0000256" key="6">
    <source>
        <dbReference type="SAM" id="SignalP"/>
    </source>
</evidence>
<dbReference type="PROSITE" id="PS51257">
    <property type="entry name" value="PROKAR_LIPOPROTEIN"/>
    <property type="match status" value="1"/>
</dbReference>
<organism evidence="9 10">
    <name type="scientific">Aquipluma nitroreducens</name>
    <dbReference type="NCBI Taxonomy" id="2010828"/>
    <lineage>
        <taxon>Bacteria</taxon>
        <taxon>Pseudomonadati</taxon>
        <taxon>Bacteroidota</taxon>
        <taxon>Bacteroidia</taxon>
        <taxon>Marinilabiliales</taxon>
        <taxon>Prolixibacteraceae</taxon>
        <taxon>Aquipluma</taxon>
    </lineage>
</organism>
<feature type="chain" id="PRO_5024299984" evidence="6">
    <location>
        <begin position="23"/>
        <end position="521"/>
    </location>
</feature>
<proteinExistence type="inferred from homology"/>
<evidence type="ECO:0000313" key="9">
    <source>
        <dbReference type="EMBL" id="BBE20171.1"/>
    </source>
</evidence>